<name>A0A158JPK7_9BURK</name>
<proteinExistence type="predicted"/>
<dbReference type="Proteomes" id="UP000054683">
    <property type="component" value="Unassembled WGS sequence"/>
</dbReference>
<sequence>MSKIFCSTIPVALTLAASLLCSAAHAAQQDAGASQPQVSQTQHLPSGAAAEQAHGLTRKQVYDQLVQAEKDGSLARIDAIYEGG</sequence>
<evidence type="ECO:0000256" key="1">
    <source>
        <dbReference type="SAM" id="MobiDB-lite"/>
    </source>
</evidence>
<feature type="signal peptide" evidence="2">
    <location>
        <begin position="1"/>
        <end position="26"/>
    </location>
</feature>
<dbReference type="RefSeq" id="WP_062092507.1">
    <property type="nucleotide sequence ID" value="NZ_FCOK02000106.1"/>
</dbReference>
<organism evidence="3 4">
    <name type="scientific">Caballeronia udeis</name>
    <dbReference type="NCBI Taxonomy" id="1232866"/>
    <lineage>
        <taxon>Bacteria</taxon>
        <taxon>Pseudomonadati</taxon>
        <taxon>Pseudomonadota</taxon>
        <taxon>Betaproteobacteria</taxon>
        <taxon>Burkholderiales</taxon>
        <taxon>Burkholderiaceae</taxon>
        <taxon>Caballeronia</taxon>
    </lineage>
</organism>
<feature type="region of interest" description="Disordered" evidence="1">
    <location>
        <begin position="31"/>
        <end position="52"/>
    </location>
</feature>
<dbReference type="EMBL" id="FCOK02000106">
    <property type="protein sequence ID" value="SAL70802.1"/>
    <property type="molecule type" value="Genomic_DNA"/>
</dbReference>
<accession>A0A158JPK7</accession>
<gene>
    <name evidence="3" type="ORF">AWB69_08447</name>
</gene>
<evidence type="ECO:0000313" key="4">
    <source>
        <dbReference type="Proteomes" id="UP000054683"/>
    </source>
</evidence>
<evidence type="ECO:0000313" key="3">
    <source>
        <dbReference type="EMBL" id="SAL70802.1"/>
    </source>
</evidence>
<evidence type="ECO:0000256" key="2">
    <source>
        <dbReference type="SAM" id="SignalP"/>
    </source>
</evidence>
<dbReference type="OrthoDB" id="9035114at2"/>
<protein>
    <recommendedName>
        <fullName evidence="5">DUF4148 domain-containing protein</fullName>
    </recommendedName>
</protein>
<feature type="chain" id="PRO_5008502136" description="DUF4148 domain-containing protein" evidence="2">
    <location>
        <begin position="27"/>
        <end position="84"/>
    </location>
</feature>
<keyword evidence="2" id="KW-0732">Signal</keyword>
<dbReference type="AlphaFoldDB" id="A0A158JPK7"/>
<evidence type="ECO:0008006" key="5">
    <source>
        <dbReference type="Google" id="ProtNLM"/>
    </source>
</evidence>
<reference evidence="3 4" key="1">
    <citation type="submission" date="2016-01" db="EMBL/GenBank/DDBJ databases">
        <authorList>
            <person name="Oliw E.H."/>
        </authorList>
    </citation>
    <scope>NUCLEOTIDE SEQUENCE [LARGE SCALE GENOMIC DNA]</scope>
    <source>
        <strain evidence="3">LMG 27134</strain>
    </source>
</reference>